<evidence type="ECO:0008006" key="4">
    <source>
        <dbReference type="Google" id="ProtNLM"/>
    </source>
</evidence>
<feature type="chain" id="PRO_5037944973" description="DUF3300 domain-containing protein" evidence="1">
    <location>
        <begin position="21"/>
        <end position="100"/>
    </location>
</feature>
<proteinExistence type="predicted"/>
<gene>
    <name evidence="2" type="ORF">FJY68_08915</name>
</gene>
<feature type="signal peptide" evidence="1">
    <location>
        <begin position="1"/>
        <end position="20"/>
    </location>
</feature>
<keyword evidence="1" id="KW-0732">Signal</keyword>
<evidence type="ECO:0000313" key="3">
    <source>
        <dbReference type="Proteomes" id="UP000779900"/>
    </source>
</evidence>
<reference evidence="2" key="1">
    <citation type="submission" date="2019-03" db="EMBL/GenBank/DDBJ databases">
        <title>Lake Tanganyika Metagenome-Assembled Genomes (MAGs).</title>
        <authorList>
            <person name="Tran P."/>
        </authorList>
    </citation>
    <scope>NUCLEOTIDE SEQUENCE</scope>
    <source>
        <strain evidence="2">K_DeepCast_150m_m2_040</strain>
    </source>
</reference>
<evidence type="ECO:0000256" key="1">
    <source>
        <dbReference type="SAM" id="SignalP"/>
    </source>
</evidence>
<protein>
    <recommendedName>
        <fullName evidence="4">DUF3300 domain-containing protein</fullName>
    </recommendedName>
</protein>
<evidence type="ECO:0000313" key="2">
    <source>
        <dbReference type="EMBL" id="MBM3331953.1"/>
    </source>
</evidence>
<dbReference type="Proteomes" id="UP000779900">
    <property type="component" value="Unassembled WGS sequence"/>
</dbReference>
<dbReference type="EMBL" id="VGIR01000052">
    <property type="protein sequence ID" value="MBM3331953.1"/>
    <property type="molecule type" value="Genomic_DNA"/>
</dbReference>
<name>A0A937XEJ6_UNCW3</name>
<comment type="caution">
    <text evidence="2">The sequence shown here is derived from an EMBL/GenBank/DDBJ whole genome shotgun (WGS) entry which is preliminary data.</text>
</comment>
<accession>A0A937XEJ6</accession>
<sequence length="100" mass="10259">MRTCILICLVCILAAPQADARRLGGATALSGSPGTTVSGAAGARAQTTAGIAPALAHSILAVLVSPPPFRYHYVIPGISLTGQHPGPHRYHYVTPAVHLI</sequence>
<organism evidence="2 3">
    <name type="scientific">candidate division WOR-3 bacterium</name>
    <dbReference type="NCBI Taxonomy" id="2052148"/>
    <lineage>
        <taxon>Bacteria</taxon>
        <taxon>Bacteria division WOR-3</taxon>
    </lineage>
</organism>
<dbReference type="AlphaFoldDB" id="A0A937XEJ6"/>